<dbReference type="OrthoDB" id="4357148at2759"/>
<gene>
    <name evidence="2" type="ORF">XA68_16654</name>
</gene>
<dbReference type="Proteomes" id="UP000037136">
    <property type="component" value="Unassembled WGS sequence"/>
</dbReference>
<evidence type="ECO:0000256" key="1">
    <source>
        <dbReference type="SAM" id="MobiDB-lite"/>
    </source>
</evidence>
<reference evidence="2 3" key="1">
    <citation type="journal article" date="2015" name="BMC Genomics">
        <title>Gene expression during zombie ant biting behavior reflects the complexity underlying fungal parasitic behavioral manipulation.</title>
        <authorList>
            <person name="de Bekker C."/>
            <person name="Ohm R.A."/>
            <person name="Loreto R.G."/>
            <person name="Sebastian A."/>
            <person name="Albert I."/>
            <person name="Merrow M."/>
            <person name="Brachmann A."/>
            <person name="Hughes D.P."/>
        </authorList>
    </citation>
    <scope>NUCLEOTIDE SEQUENCE [LARGE SCALE GENOMIC DNA]</scope>
    <source>
        <strain evidence="2 3">SC16a</strain>
    </source>
</reference>
<proteinExistence type="predicted"/>
<keyword evidence="3" id="KW-1185">Reference proteome</keyword>
<feature type="compositionally biased region" description="Basic and acidic residues" evidence="1">
    <location>
        <begin position="79"/>
        <end position="89"/>
    </location>
</feature>
<dbReference type="EMBL" id="LAZP02000006">
    <property type="protein sequence ID" value="PFH63215.1"/>
    <property type="molecule type" value="Genomic_DNA"/>
</dbReference>
<evidence type="ECO:0000313" key="2">
    <source>
        <dbReference type="EMBL" id="PFH63215.1"/>
    </source>
</evidence>
<feature type="compositionally biased region" description="Acidic residues" evidence="1">
    <location>
        <begin position="111"/>
        <end position="120"/>
    </location>
</feature>
<accession>A0A2A9PNY2</accession>
<reference evidence="2 3" key="2">
    <citation type="journal article" date="2017" name="Sci. Rep.">
        <title>Ant-infecting Ophiocordyceps genomes reveal a high diversity of potential behavioral manipulation genes and a possible major role for enterotoxins.</title>
        <authorList>
            <person name="de Bekker C."/>
            <person name="Ohm R.A."/>
            <person name="Evans H.C."/>
            <person name="Brachmann A."/>
            <person name="Hughes D.P."/>
        </authorList>
    </citation>
    <scope>NUCLEOTIDE SEQUENCE [LARGE SCALE GENOMIC DNA]</scope>
    <source>
        <strain evidence="2 3">SC16a</strain>
    </source>
</reference>
<dbReference type="AlphaFoldDB" id="A0A2A9PNY2"/>
<name>A0A2A9PNY2_OPHUN</name>
<comment type="caution">
    <text evidence="2">The sequence shown here is derived from an EMBL/GenBank/DDBJ whole genome shotgun (WGS) entry which is preliminary data.</text>
</comment>
<evidence type="ECO:0000313" key="3">
    <source>
        <dbReference type="Proteomes" id="UP000037136"/>
    </source>
</evidence>
<protein>
    <submittedName>
        <fullName evidence="2">Uncharacterized protein</fullName>
    </submittedName>
</protein>
<organism evidence="2 3">
    <name type="scientific">Ophiocordyceps unilateralis</name>
    <name type="common">Zombie-ant fungus</name>
    <name type="synonym">Torrubia unilateralis</name>
    <dbReference type="NCBI Taxonomy" id="268505"/>
    <lineage>
        <taxon>Eukaryota</taxon>
        <taxon>Fungi</taxon>
        <taxon>Dikarya</taxon>
        <taxon>Ascomycota</taxon>
        <taxon>Pezizomycotina</taxon>
        <taxon>Sordariomycetes</taxon>
        <taxon>Hypocreomycetidae</taxon>
        <taxon>Hypocreales</taxon>
        <taxon>Ophiocordycipitaceae</taxon>
        <taxon>Ophiocordyceps</taxon>
    </lineage>
</organism>
<feature type="region of interest" description="Disordered" evidence="1">
    <location>
        <begin position="44"/>
        <end position="120"/>
    </location>
</feature>
<sequence length="120" mass="13445">MIHTAVIERGKPEKGHQGLRILYKASDFSGPTLRLQKHFMSSENDYVSRQGDKSEIPVQADEATVEDPIDENTANTDAQLERDDNDAIDKSNIINQRTRHAGPKEGYREPGDEEGIPVDQ</sequence>